<evidence type="ECO:0000256" key="4">
    <source>
        <dbReference type="ARBA" id="ARBA00023163"/>
    </source>
</evidence>
<dbReference type="Pfam" id="PF00126">
    <property type="entry name" value="HTH_1"/>
    <property type="match status" value="1"/>
</dbReference>
<dbReference type="SUPFAM" id="SSF46785">
    <property type="entry name" value="Winged helix' DNA-binding domain"/>
    <property type="match status" value="1"/>
</dbReference>
<dbReference type="InterPro" id="IPR000847">
    <property type="entry name" value="LysR_HTH_N"/>
</dbReference>
<keyword evidence="3" id="KW-0238">DNA-binding</keyword>
<dbReference type="InterPro" id="IPR036390">
    <property type="entry name" value="WH_DNA-bd_sf"/>
</dbReference>
<dbReference type="Proteomes" id="UP001500063">
    <property type="component" value="Unassembled WGS sequence"/>
</dbReference>
<protein>
    <submittedName>
        <fullName evidence="6">LysR family transcriptional regulator</fullName>
    </submittedName>
</protein>
<dbReference type="PANTHER" id="PTHR30346:SF0">
    <property type="entry name" value="HCA OPERON TRANSCRIPTIONAL ACTIVATOR HCAR"/>
    <property type="match status" value="1"/>
</dbReference>
<keyword evidence="4" id="KW-0804">Transcription</keyword>
<dbReference type="Gene3D" id="3.40.190.10">
    <property type="entry name" value="Periplasmic binding protein-like II"/>
    <property type="match status" value="2"/>
</dbReference>
<sequence length="304" mass="33248">MAVTARKSASGLEIRELECFLALSEELHFGRTGERLYVSQGRVSQLLRSLESRIGARLVERTSRRVRLTPLGEDFLSSLRPAYDALRATVEDACVAARGVSGRLRVGFQGTADDRFMAVVGLFEDRYPDCSTEITEVPLSDPFGPLHRGEVDIAVVLLPVAEDSLVLGPVFSRQPQYLAVSKRHPFASRTVLCAEDLADSPLVGVRGPAPAYWREAQAPTRTPDGRPVPAGPMVATLQEGLSLVAANRGAMLLCHPTAEYHHRRDIAYVTLTGIPDSALGLVWNHDHENSRIRAFAEAVEETLV</sequence>
<evidence type="ECO:0000256" key="2">
    <source>
        <dbReference type="ARBA" id="ARBA00023015"/>
    </source>
</evidence>
<organism evidence="6 7">
    <name type="scientific">Streptomyces blastmyceticus</name>
    <dbReference type="NCBI Taxonomy" id="68180"/>
    <lineage>
        <taxon>Bacteria</taxon>
        <taxon>Bacillati</taxon>
        <taxon>Actinomycetota</taxon>
        <taxon>Actinomycetes</taxon>
        <taxon>Kitasatosporales</taxon>
        <taxon>Streptomycetaceae</taxon>
        <taxon>Streptomyces</taxon>
    </lineage>
</organism>
<evidence type="ECO:0000259" key="5">
    <source>
        <dbReference type="PROSITE" id="PS50931"/>
    </source>
</evidence>
<dbReference type="PANTHER" id="PTHR30346">
    <property type="entry name" value="TRANSCRIPTIONAL DUAL REGULATOR HCAR-RELATED"/>
    <property type="match status" value="1"/>
</dbReference>
<dbReference type="RefSeq" id="WP_344122698.1">
    <property type="nucleotide sequence ID" value="NZ_BAAABW010000028.1"/>
</dbReference>
<proteinExistence type="inferred from homology"/>
<dbReference type="PROSITE" id="PS50931">
    <property type="entry name" value="HTH_LYSR"/>
    <property type="match status" value="1"/>
</dbReference>
<accession>A0ABN0XUG0</accession>
<dbReference type="EMBL" id="BAAABW010000028">
    <property type="protein sequence ID" value="GAA0373123.1"/>
    <property type="molecule type" value="Genomic_DNA"/>
</dbReference>
<dbReference type="InterPro" id="IPR005119">
    <property type="entry name" value="LysR_subst-bd"/>
</dbReference>
<keyword evidence="7" id="KW-1185">Reference proteome</keyword>
<comment type="caution">
    <text evidence="6">The sequence shown here is derived from an EMBL/GenBank/DDBJ whole genome shotgun (WGS) entry which is preliminary data.</text>
</comment>
<feature type="domain" description="HTH lysR-type" evidence="5">
    <location>
        <begin position="12"/>
        <end position="69"/>
    </location>
</feature>
<name>A0ABN0XUG0_9ACTN</name>
<comment type="similarity">
    <text evidence="1">Belongs to the LysR transcriptional regulatory family.</text>
</comment>
<dbReference type="CDD" id="cd08414">
    <property type="entry name" value="PBP2_LTTR_aromatics_like"/>
    <property type="match status" value="1"/>
</dbReference>
<evidence type="ECO:0000256" key="1">
    <source>
        <dbReference type="ARBA" id="ARBA00009437"/>
    </source>
</evidence>
<dbReference type="Gene3D" id="1.10.10.10">
    <property type="entry name" value="Winged helix-like DNA-binding domain superfamily/Winged helix DNA-binding domain"/>
    <property type="match status" value="1"/>
</dbReference>
<evidence type="ECO:0000313" key="6">
    <source>
        <dbReference type="EMBL" id="GAA0373123.1"/>
    </source>
</evidence>
<dbReference type="Pfam" id="PF03466">
    <property type="entry name" value="LysR_substrate"/>
    <property type="match status" value="1"/>
</dbReference>
<evidence type="ECO:0000313" key="7">
    <source>
        <dbReference type="Proteomes" id="UP001500063"/>
    </source>
</evidence>
<evidence type="ECO:0000256" key="3">
    <source>
        <dbReference type="ARBA" id="ARBA00023125"/>
    </source>
</evidence>
<keyword evidence="2" id="KW-0805">Transcription regulation</keyword>
<dbReference type="SUPFAM" id="SSF53850">
    <property type="entry name" value="Periplasmic binding protein-like II"/>
    <property type="match status" value="1"/>
</dbReference>
<reference evidence="6 7" key="1">
    <citation type="journal article" date="2019" name="Int. J. Syst. Evol. Microbiol.">
        <title>The Global Catalogue of Microorganisms (GCM) 10K type strain sequencing project: providing services to taxonomists for standard genome sequencing and annotation.</title>
        <authorList>
            <consortium name="The Broad Institute Genomics Platform"/>
            <consortium name="The Broad Institute Genome Sequencing Center for Infectious Disease"/>
            <person name="Wu L."/>
            <person name="Ma J."/>
        </authorList>
    </citation>
    <scope>NUCLEOTIDE SEQUENCE [LARGE SCALE GENOMIC DNA]</scope>
    <source>
        <strain evidence="6 7">JCM 4565</strain>
    </source>
</reference>
<dbReference type="InterPro" id="IPR036388">
    <property type="entry name" value="WH-like_DNA-bd_sf"/>
</dbReference>
<gene>
    <name evidence="6" type="ORF">GCM10010319_59310</name>
</gene>